<dbReference type="GO" id="GO:0071821">
    <property type="term" value="C:FANCM-MHF complex"/>
    <property type="evidence" value="ECO:0007669"/>
    <property type="project" value="TreeGrafter"/>
</dbReference>
<dbReference type="Gene3D" id="1.10.20.10">
    <property type="entry name" value="Histone, subunit A"/>
    <property type="match status" value="1"/>
</dbReference>
<proteinExistence type="predicted"/>
<dbReference type="PANTHER" id="PTHR22980">
    <property type="entry name" value="CORTISTATIN"/>
    <property type="match status" value="1"/>
</dbReference>
<feature type="compositionally biased region" description="Basic and acidic residues" evidence="5">
    <location>
        <begin position="117"/>
        <end position="128"/>
    </location>
</feature>
<dbReference type="GO" id="GO:0046982">
    <property type="term" value="F:protein heterodimerization activity"/>
    <property type="evidence" value="ECO:0007669"/>
    <property type="project" value="InterPro"/>
</dbReference>
<dbReference type="InterPro" id="IPR009072">
    <property type="entry name" value="Histone-fold"/>
</dbReference>
<feature type="domain" description="CENP-T/Histone H4 histone fold" evidence="6">
    <location>
        <begin position="384"/>
        <end position="489"/>
    </location>
</feature>
<feature type="compositionally biased region" description="Basic residues" evidence="5">
    <location>
        <begin position="492"/>
        <end position="501"/>
    </location>
</feature>
<accession>A0A0D2ABH1</accession>
<evidence type="ECO:0000256" key="4">
    <source>
        <dbReference type="ARBA" id="ARBA00023242"/>
    </source>
</evidence>
<dbReference type="SUPFAM" id="SSF47113">
    <property type="entry name" value="Histone-fold"/>
    <property type="match status" value="1"/>
</dbReference>
<evidence type="ECO:0000313" key="7">
    <source>
        <dbReference type="EMBL" id="KIW03905.1"/>
    </source>
</evidence>
<evidence type="ECO:0000259" key="6">
    <source>
        <dbReference type="Pfam" id="PF15511"/>
    </source>
</evidence>
<feature type="compositionally biased region" description="Low complexity" evidence="5">
    <location>
        <begin position="59"/>
        <end position="74"/>
    </location>
</feature>
<dbReference type="HOGENOM" id="CLU_024001_1_0_1"/>
<dbReference type="GO" id="GO:0003682">
    <property type="term" value="F:chromatin binding"/>
    <property type="evidence" value="ECO:0007669"/>
    <property type="project" value="TreeGrafter"/>
</dbReference>
<evidence type="ECO:0000256" key="3">
    <source>
        <dbReference type="ARBA" id="ARBA00022454"/>
    </source>
</evidence>
<keyword evidence="8" id="KW-1185">Reference proteome</keyword>
<name>A0A0D2ABH1_9PEZI</name>
<feature type="region of interest" description="Disordered" evidence="5">
    <location>
        <begin position="484"/>
        <end position="514"/>
    </location>
</feature>
<evidence type="ECO:0000256" key="5">
    <source>
        <dbReference type="SAM" id="MobiDB-lite"/>
    </source>
</evidence>
<protein>
    <recommendedName>
        <fullName evidence="6">CENP-T/Histone H4 histone fold domain-containing protein</fullName>
    </recommendedName>
</protein>
<keyword evidence="4" id="KW-0539">Nucleus</keyword>
<reference evidence="7 8" key="1">
    <citation type="submission" date="2015-01" db="EMBL/GenBank/DDBJ databases">
        <title>The Genome Sequence of Ochroconis gallopava CBS43764.</title>
        <authorList>
            <consortium name="The Broad Institute Genomics Platform"/>
            <person name="Cuomo C."/>
            <person name="de Hoog S."/>
            <person name="Gorbushina A."/>
            <person name="Stielow B."/>
            <person name="Teixiera M."/>
            <person name="Abouelleil A."/>
            <person name="Chapman S.B."/>
            <person name="Priest M."/>
            <person name="Young S.K."/>
            <person name="Wortman J."/>
            <person name="Nusbaum C."/>
            <person name="Birren B."/>
        </authorList>
    </citation>
    <scope>NUCLEOTIDE SEQUENCE [LARGE SCALE GENOMIC DNA]</scope>
    <source>
        <strain evidence="7 8">CBS 43764</strain>
    </source>
</reference>
<dbReference type="EMBL" id="KN847542">
    <property type="protein sequence ID" value="KIW03905.1"/>
    <property type="molecule type" value="Genomic_DNA"/>
</dbReference>
<evidence type="ECO:0000256" key="2">
    <source>
        <dbReference type="ARBA" id="ARBA00004286"/>
    </source>
</evidence>
<dbReference type="RefSeq" id="XP_016213774.1">
    <property type="nucleotide sequence ID" value="XM_016358156.1"/>
</dbReference>
<dbReference type="GO" id="GO:0031297">
    <property type="term" value="P:replication fork processing"/>
    <property type="evidence" value="ECO:0007669"/>
    <property type="project" value="TreeGrafter"/>
</dbReference>
<keyword evidence="3" id="KW-0158">Chromosome</keyword>
<dbReference type="PANTHER" id="PTHR22980:SF5">
    <property type="entry name" value="CENP-T_HISTONE H4 HISTONE FOLD DOMAIN-CONTAINING PROTEIN"/>
    <property type="match status" value="1"/>
</dbReference>
<dbReference type="Proteomes" id="UP000053259">
    <property type="component" value="Unassembled WGS sequence"/>
</dbReference>
<feature type="compositionally biased region" description="Basic and acidic residues" evidence="5">
    <location>
        <begin position="1"/>
        <end position="17"/>
    </location>
</feature>
<feature type="compositionally biased region" description="Basic and acidic residues" evidence="5">
    <location>
        <begin position="352"/>
        <end position="362"/>
    </location>
</feature>
<feature type="compositionally biased region" description="Acidic residues" evidence="5">
    <location>
        <begin position="317"/>
        <end position="339"/>
    </location>
</feature>
<dbReference type="Pfam" id="PF15511">
    <property type="entry name" value="CENP-T_C"/>
    <property type="match status" value="1"/>
</dbReference>
<dbReference type="AlphaFoldDB" id="A0A0D2ABH1"/>
<dbReference type="GO" id="GO:0000712">
    <property type="term" value="P:resolution of meiotic recombination intermediates"/>
    <property type="evidence" value="ECO:0007669"/>
    <property type="project" value="TreeGrafter"/>
</dbReference>
<evidence type="ECO:0000256" key="1">
    <source>
        <dbReference type="ARBA" id="ARBA00004123"/>
    </source>
</evidence>
<gene>
    <name evidence="7" type="ORF">PV09_04748</name>
</gene>
<dbReference type="VEuPathDB" id="FungiDB:PV09_04748"/>
<dbReference type="GO" id="GO:0005694">
    <property type="term" value="C:chromosome"/>
    <property type="evidence" value="ECO:0007669"/>
    <property type="project" value="UniProtKB-SubCell"/>
</dbReference>
<organism evidence="7 8">
    <name type="scientific">Verruconis gallopava</name>
    <dbReference type="NCBI Taxonomy" id="253628"/>
    <lineage>
        <taxon>Eukaryota</taxon>
        <taxon>Fungi</taxon>
        <taxon>Dikarya</taxon>
        <taxon>Ascomycota</taxon>
        <taxon>Pezizomycotina</taxon>
        <taxon>Dothideomycetes</taxon>
        <taxon>Pleosporomycetidae</taxon>
        <taxon>Venturiales</taxon>
        <taxon>Sympoventuriaceae</taxon>
        <taxon>Verruconis</taxon>
    </lineage>
</organism>
<feature type="region of interest" description="Disordered" evidence="5">
    <location>
        <begin position="1"/>
        <end position="215"/>
    </location>
</feature>
<sequence>MSEPARKKPRITEDLHALGRIIHQPNTPTQRSPRRGENTSTGASRILVRTPGSAAAQQASSVRTPTTRTPTASARARRVGSARRAVPTTPHAIRALQQRRNAVLASGGNRRRQSGRMQRETPRDDLRALSRILAKKPKPRSSPIEQRPQRRRSSLVDQEDSPAVGQAPRLSLPLDALEDDSFHEQPPRLSYPLDEEEDEIETQRRAAVSGRERQSLGTLADPSFAELNDLAAGDYEDMTEQRRLMEQDTSINMEANDEDGETAELRAMLEARRQSGQTGNVTELTDGEPTFLFRIPDRSRLSLAPTNSPTPDGQGAYDEDDGFEDIVDEDNDPNADFDGIDNNARKSSVPLPDHELSADESAKPVNRKGARKRPTRNVKVSRFGIEYPSFPLSVVKRLASTFSRSYGGSGKLSKDTLVTIQQTSDWFFEQLSEDLVAYADHAGRKTIEEADVITAMKRQRVLNQNTTLFSLASKHLPPELLREVRMPVQQAKGKKRKRKQTTQKMETIEEDEEE</sequence>
<dbReference type="CDD" id="cd22920">
    <property type="entry name" value="HFD_CENP-T"/>
    <property type="match status" value="1"/>
</dbReference>
<dbReference type="GeneID" id="27312721"/>
<dbReference type="InterPro" id="IPR035425">
    <property type="entry name" value="CENP-T/H4_C"/>
</dbReference>
<feature type="compositionally biased region" description="Basic residues" evidence="5">
    <location>
        <begin position="365"/>
        <end position="375"/>
    </location>
</feature>
<feature type="region of interest" description="Disordered" evidence="5">
    <location>
        <begin position="297"/>
        <end position="375"/>
    </location>
</feature>
<evidence type="ECO:0000313" key="8">
    <source>
        <dbReference type="Proteomes" id="UP000053259"/>
    </source>
</evidence>
<dbReference type="STRING" id="253628.A0A0D2ABH1"/>
<comment type="subcellular location">
    <subcellularLocation>
        <location evidence="2">Chromosome</location>
    </subcellularLocation>
    <subcellularLocation>
        <location evidence="1">Nucleus</location>
    </subcellularLocation>
</comment>
<dbReference type="OrthoDB" id="10071681at2759"/>
<dbReference type="InParanoid" id="A0A0D2ABH1"/>